<accession>A0A2R8BZ54</accession>
<keyword evidence="3 4" id="KW-0732">Signal</keyword>
<comment type="similarity">
    <text evidence="1">Belongs to the bacterial solute-binding protein 3 family.</text>
</comment>
<evidence type="ECO:0000256" key="3">
    <source>
        <dbReference type="ARBA" id="ARBA00022729"/>
    </source>
</evidence>
<feature type="domain" description="Solute-binding protein family 3/N-terminal" evidence="5">
    <location>
        <begin position="36"/>
        <end position="267"/>
    </location>
</feature>
<protein>
    <submittedName>
        <fullName evidence="6">Glutamate/aspartate import solute-binding protein</fullName>
    </submittedName>
</protein>
<dbReference type="GO" id="GO:0006865">
    <property type="term" value="P:amino acid transport"/>
    <property type="evidence" value="ECO:0007669"/>
    <property type="project" value="TreeGrafter"/>
</dbReference>
<dbReference type="InterPro" id="IPR051455">
    <property type="entry name" value="Bact_solute-bind_prot3"/>
</dbReference>
<evidence type="ECO:0000256" key="1">
    <source>
        <dbReference type="ARBA" id="ARBA00010333"/>
    </source>
</evidence>
<evidence type="ECO:0000313" key="7">
    <source>
        <dbReference type="Proteomes" id="UP000244912"/>
    </source>
</evidence>
<gene>
    <name evidence="6" type="primary">gltI</name>
    <name evidence="6" type="ORF">PAA8504_03302</name>
</gene>
<dbReference type="Gene3D" id="3.40.190.10">
    <property type="entry name" value="Periplasmic binding protein-like II"/>
    <property type="match status" value="2"/>
</dbReference>
<evidence type="ECO:0000313" key="6">
    <source>
        <dbReference type="EMBL" id="SPJ25451.1"/>
    </source>
</evidence>
<evidence type="ECO:0000259" key="5">
    <source>
        <dbReference type="SMART" id="SM00062"/>
    </source>
</evidence>
<feature type="signal peptide" evidence="4">
    <location>
        <begin position="1"/>
        <end position="22"/>
    </location>
</feature>
<evidence type="ECO:0000256" key="4">
    <source>
        <dbReference type="SAM" id="SignalP"/>
    </source>
</evidence>
<dbReference type="PANTHER" id="PTHR30085">
    <property type="entry name" value="AMINO ACID ABC TRANSPORTER PERMEASE"/>
    <property type="match status" value="1"/>
</dbReference>
<dbReference type="SMART" id="SM00062">
    <property type="entry name" value="PBPb"/>
    <property type="match status" value="1"/>
</dbReference>
<dbReference type="RefSeq" id="WP_108895257.1">
    <property type="nucleotide sequence ID" value="NZ_ONZF01000009.1"/>
</dbReference>
<dbReference type="AlphaFoldDB" id="A0A2R8BZ54"/>
<dbReference type="OrthoDB" id="7240770at2"/>
<keyword evidence="2" id="KW-0813">Transport</keyword>
<dbReference type="InterPro" id="IPR001638">
    <property type="entry name" value="Solute-binding_3/MltF_N"/>
</dbReference>
<organism evidence="6 7">
    <name type="scientific">Palleronia abyssalis</name>
    <dbReference type="NCBI Taxonomy" id="1501240"/>
    <lineage>
        <taxon>Bacteria</taxon>
        <taxon>Pseudomonadati</taxon>
        <taxon>Pseudomonadota</taxon>
        <taxon>Alphaproteobacteria</taxon>
        <taxon>Rhodobacterales</taxon>
        <taxon>Roseobacteraceae</taxon>
        <taxon>Palleronia</taxon>
    </lineage>
</organism>
<evidence type="ECO:0000256" key="2">
    <source>
        <dbReference type="ARBA" id="ARBA00022448"/>
    </source>
</evidence>
<proteinExistence type="inferred from homology"/>
<dbReference type="SUPFAM" id="SSF53850">
    <property type="entry name" value="Periplasmic binding protein-like II"/>
    <property type="match status" value="1"/>
</dbReference>
<feature type="chain" id="PRO_5015335451" evidence="4">
    <location>
        <begin position="23"/>
        <end position="284"/>
    </location>
</feature>
<sequence length="284" mass="29647">MTRRIWQSAVLALVLQGEAALAACADGRGSIVSAGSITMGVVVDSLPFSDIVDGKGEGYMVDLCRDAVEAAAVRAEIPVPTLHEAAVAPADRVEAVLAGQVDILCGATTASIDRRERGLGFSQTVFVTGADFLSYGADPVLNVEDLVDRTVSVVTGTTTLAGLRSALGEAGVSDRVEILLVDDHPEGVQMLKDRKVAAHAGDQALLLPYLAARSPLRLGGRLNSFEPYAIALQACDWEGLAFIDAGLSSLLRTGAVWDIFARHFPGAEPGPLLIATFILGGVPE</sequence>
<dbReference type="GO" id="GO:0005576">
    <property type="term" value="C:extracellular region"/>
    <property type="evidence" value="ECO:0007669"/>
    <property type="project" value="TreeGrafter"/>
</dbReference>
<reference evidence="6 7" key="1">
    <citation type="submission" date="2018-03" db="EMBL/GenBank/DDBJ databases">
        <authorList>
            <person name="Keele B.F."/>
        </authorList>
    </citation>
    <scope>NUCLEOTIDE SEQUENCE [LARGE SCALE GENOMIC DNA]</scope>
    <source>
        <strain evidence="6 7">CECT 8504</strain>
    </source>
</reference>
<dbReference type="Pfam" id="PF00497">
    <property type="entry name" value="SBP_bac_3"/>
    <property type="match status" value="1"/>
</dbReference>
<dbReference type="Proteomes" id="UP000244912">
    <property type="component" value="Unassembled WGS sequence"/>
</dbReference>
<dbReference type="EMBL" id="ONZF01000009">
    <property type="protein sequence ID" value="SPJ25451.1"/>
    <property type="molecule type" value="Genomic_DNA"/>
</dbReference>
<name>A0A2R8BZ54_9RHOB</name>
<keyword evidence="7" id="KW-1185">Reference proteome</keyword>
<dbReference type="GO" id="GO:0030288">
    <property type="term" value="C:outer membrane-bounded periplasmic space"/>
    <property type="evidence" value="ECO:0007669"/>
    <property type="project" value="TreeGrafter"/>
</dbReference>
<dbReference type="PANTHER" id="PTHR30085:SF6">
    <property type="entry name" value="ABC TRANSPORTER GLUTAMINE-BINDING PROTEIN GLNH"/>
    <property type="match status" value="1"/>
</dbReference>